<dbReference type="Proteomes" id="UP000248975">
    <property type="component" value="Unassembled WGS sequence"/>
</dbReference>
<comment type="caution">
    <text evidence="2">The sequence shown here is derived from an EMBL/GenBank/DDBJ whole genome shotgun (WGS) entry which is preliminary data.</text>
</comment>
<evidence type="ECO:0000313" key="3">
    <source>
        <dbReference type="Proteomes" id="UP000248975"/>
    </source>
</evidence>
<dbReference type="InterPro" id="IPR036388">
    <property type="entry name" value="WH-like_DNA-bd_sf"/>
</dbReference>
<sequence>MHRISDLTAHTGYWLRMLSNAVSQDFAQKISDQGVSVAEWVLLRSLYDTEGMAPSALAARMGMTKGAITKLADKLLEKRLILRSENPDDRRAQNLTLTMAGRQIVPVLAELADQNDTEYFGHLSVEEQQSLDRILKALVARQGLHGPPVD</sequence>
<dbReference type="PANTHER" id="PTHR33164:SF43">
    <property type="entry name" value="HTH-TYPE TRANSCRIPTIONAL REPRESSOR YETL"/>
    <property type="match status" value="1"/>
</dbReference>
<reference evidence="2 3" key="1">
    <citation type="submission" date="2017-08" db="EMBL/GenBank/DDBJ databases">
        <title>Infants hospitalized years apart are colonized by the same room-sourced microbial strains.</title>
        <authorList>
            <person name="Brooks B."/>
            <person name="Olm M.R."/>
            <person name="Firek B.A."/>
            <person name="Baker R."/>
            <person name="Thomas B.C."/>
            <person name="Morowitz M.J."/>
            <person name="Banfield J.F."/>
        </authorList>
    </citation>
    <scope>NUCLEOTIDE SEQUENCE [LARGE SCALE GENOMIC DNA]</scope>
    <source>
        <strain evidence="2">S2_003_000_R2_11</strain>
    </source>
</reference>
<dbReference type="InterPro" id="IPR000835">
    <property type="entry name" value="HTH_MarR-typ"/>
</dbReference>
<dbReference type="PROSITE" id="PS50995">
    <property type="entry name" value="HTH_MARR_2"/>
    <property type="match status" value="1"/>
</dbReference>
<dbReference type="Gene3D" id="1.10.10.10">
    <property type="entry name" value="Winged helix-like DNA-binding domain superfamily/Winged helix DNA-binding domain"/>
    <property type="match status" value="1"/>
</dbReference>
<dbReference type="AlphaFoldDB" id="A0A2W5SEU6"/>
<protein>
    <submittedName>
        <fullName evidence="2">MarR family transcriptional regulator</fullName>
    </submittedName>
</protein>
<dbReference type="GO" id="GO:0003700">
    <property type="term" value="F:DNA-binding transcription factor activity"/>
    <property type="evidence" value="ECO:0007669"/>
    <property type="project" value="InterPro"/>
</dbReference>
<gene>
    <name evidence="2" type="ORF">DI533_07370</name>
</gene>
<dbReference type="EMBL" id="QFQS01000001">
    <property type="protein sequence ID" value="PZR00387.1"/>
    <property type="molecule type" value="Genomic_DNA"/>
</dbReference>
<evidence type="ECO:0000259" key="1">
    <source>
        <dbReference type="PROSITE" id="PS50995"/>
    </source>
</evidence>
<evidence type="ECO:0000313" key="2">
    <source>
        <dbReference type="EMBL" id="PZR00387.1"/>
    </source>
</evidence>
<dbReference type="SMART" id="SM00347">
    <property type="entry name" value="HTH_MARR"/>
    <property type="match status" value="1"/>
</dbReference>
<dbReference type="SUPFAM" id="SSF46785">
    <property type="entry name" value="Winged helix' DNA-binding domain"/>
    <property type="match status" value="1"/>
</dbReference>
<proteinExistence type="predicted"/>
<organism evidence="2 3">
    <name type="scientific">Cereibacter sphaeroides</name>
    <name type="common">Rhodobacter sphaeroides</name>
    <dbReference type="NCBI Taxonomy" id="1063"/>
    <lineage>
        <taxon>Bacteria</taxon>
        <taxon>Pseudomonadati</taxon>
        <taxon>Pseudomonadota</taxon>
        <taxon>Alphaproteobacteria</taxon>
        <taxon>Rhodobacterales</taxon>
        <taxon>Paracoccaceae</taxon>
        <taxon>Cereibacter</taxon>
    </lineage>
</organism>
<feature type="domain" description="HTH marR-type" evidence="1">
    <location>
        <begin position="1"/>
        <end position="140"/>
    </location>
</feature>
<accession>A0A2W5SEU6</accession>
<dbReference type="GO" id="GO:0006950">
    <property type="term" value="P:response to stress"/>
    <property type="evidence" value="ECO:0007669"/>
    <property type="project" value="TreeGrafter"/>
</dbReference>
<dbReference type="PANTHER" id="PTHR33164">
    <property type="entry name" value="TRANSCRIPTIONAL REGULATOR, MARR FAMILY"/>
    <property type="match status" value="1"/>
</dbReference>
<dbReference type="InterPro" id="IPR036390">
    <property type="entry name" value="WH_DNA-bd_sf"/>
</dbReference>
<dbReference type="PRINTS" id="PR00598">
    <property type="entry name" value="HTHMARR"/>
</dbReference>
<name>A0A2W5SEU6_CERSP</name>
<dbReference type="InterPro" id="IPR039422">
    <property type="entry name" value="MarR/SlyA-like"/>
</dbReference>
<dbReference type="Pfam" id="PF01047">
    <property type="entry name" value="MarR"/>
    <property type="match status" value="1"/>
</dbReference>